<dbReference type="SUPFAM" id="SSF52833">
    <property type="entry name" value="Thioredoxin-like"/>
    <property type="match status" value="1"/>
</dbReference>
<dbReference type="InterPro" id="IPR009737">
    <property type="entry name" value="Aim32/Apd1-like"/>
</dbReference>
<sequence>MFRSLLTLTKLASPQYIFPTVDPKTTVSNVATTAQIAVIWPSKVKIDTTLSMYGYIKQFHAHVLVATGKTDWMGKVEQEKGCLMEAFKSDGGESKHGHGLASNLTPPEGENGEIDSGKTTVLLLPSFTFVDGVCYGDVRHVVDTFTDNPKQDSRLSSRPCPHDYVVLLCSHQRRDARCGITAPLVKKELERHLRGHGLYRDLDDERPGKEQRLIWLGMVKPEHCEGVVKYTILQGKVVPQLRGGFDCMKGLTSC</sequence>
<dbReference type="Pfam" id="PF06999">
    <property type="entry name" value="Suc_Fer-like"/>
    <property type="match status" value="1"/>
</dbReference>
<dbReference type="PANTHER" id="PTHR31902">
    <property type="entry name" value="ACTIN PATCHES DISTAL PROTEIN 1"/>
    <property type="match status" value="1"/>
</dbReference>
<proteinExistence type="predicted"/>
<dbReference type="Proteomes" id="UP000325558">
    <property type="component" value="Unassembled WGS sequence"/>
</dbReference>
<feature type="region of interest" description="Disordered" evidence="1">
    <location>
        <begin position="90"/>
        <end position="111"/>
    </location>
</feature>
<reference evidence="2" key="1">
    <citation type="submission" date="2019-04" db="EMBL/GenBank/DDBJ databases">
        <title>Friends and foes A comparative genomics study of 23 Aspergillus species from section Flavi.</title>
        <authorList>
            <consortium name="DOE Joint Genome Institute"/>
            <person name="Kjaerbolling I."/>
            <person name="Vesth T."/>
            <person name="Frisvad J.C."/>
            <person name="Nybo J.L."/>
            <person name="Theobald S."/>
            <person name="Kildgaard S."/>
            <person name="Isbrandt T."/>
            <person name="Kuo A."/>
            <person name="Sato A."/>
            <person name="Lyhne E.K."/>
            <person name="Kogle M.E."/>
            <person name="Wiebenga A."/>
            <person name="Kun R.S."/>
            <person name="Lubbers R.J."/>
            <person name="Makela M.R."/>
            <person name="Barry K."/>
            <person name="Chovatia M."/>
            <person name="Clum A."/>
            <person name="Daum C."/>
            <person name="Haridas S."/>
            <person name="He G."/>
            <person name="LaButti K."/>
            <person name="Lipzen A."/>
            <person name="Mondo S."/>
            <person name="Riley R."/>
            <person name="Salamov A."/>
            <person name="Simmons B.A."/>
            <person name="Magnuson J.K."/>
            <person name="Henrissat B."/>
            <person name="Mortensen U.H."/>
            <person name="Larsen T.O."/>
            <person name="Devries R.P."/>
            <person name="Grigoriev I.V."/>
            <person name="Machida M."/>
            <person name="Baker S.E."/>
            <person name="Andersen M.R."/>
        </authorList>
    </citation>
    <scope>NUCLEOTIDE SEQUENCE</scope>
    <source>
        <strain evidence="2">CBS 117612</strain>
    </source>
</reference>
<evidence type="ECO:0000313" key="2">
    <source>
        <dbReference type="EMBL" id="KAE8337429.1"/>
    </source>
</evidence>
<name>A0A5N6XZ19_9EURO</name>
<evidence type="ECO:0008006" key="3">
    <source>
        <dbReference type="Google" id="ProtNLM"/>
    </source>
</evidence>
<dbReference type="OrthoDB" id="10253744at2759"/>
<evidence type="ECO:0000256" key="1">
    <source>
        <dbReference type="SAM" id="MobiDB-lite"/>
    </source>
</evidence>
<dbReference type="InterPro" id="IPR036249">
    <property type="entry name" value="Thioredoxin-like_sf"/>
</dbReference>
<organism evidence="2">
    <name type="scientific">Aspergillus arachidicola</name>
    <dbReference type="NCBI Taxonomy" id="656916"/>
    <lineage>
        <taxon>Eukaryota</taxon>
        <taxon>Fungi</taxon>
        <taxon>Dikarya</taxon>
        <taxon>Ascomycota</taxon>
        <taxon>Pezizomycotina</taxon>
        <taxon>Eurotiomycetes</taxon>
        <taxon>Eurotiomycetidae</taxon>
        <taxon>Eurotiales</taxon>
        <taxon>Aspergillaceae</taxon>
        <taxon>Aspergillus</taxon>
        <taxon>Aspergillus subgen. Circumdati</taxon>
    </lineage>
</organism>
<dbReference type="PANTHER" id="PTHR31902:SF8">
    <property type="entry name" value="SUCRASE_FERREDOXIN DOMAIN-CONTAINING PROTEIN"/>
    <property type="match status" value="1"/>
</dbReference>
<dbReference type="AlphaFoldDB" id="A0A5N6XZ19"/>
<protein>
    <recommendedName>
        <fullName evidence="3">Sucrase/ferredoxin domain protein</fullName>
    </recommendedName>
</protein>
<gene>
    <name evidence="2" type="ORF">BDV24DRAFT_154375</name>
</gene>
<dbReference type="EMBL" id="ML737180">
    <property type="protein sequence ID" value="KAE8337429.1"/>
    <property type="molecule type" value="Genomic_DNA"/>
</dbReference>
<accession>A0A5N6XZ19</accession>